<protein>
    <submittedName>
        <fullName evidence="2">Uncharacterized protein</fullName>
    </submittedName>
</protein>
<dbReference type="AlphaFoldDB" id="A0A5B1LC53"/>
<dbReference type="EMBL" id="VUJV01000005">
    <property type="protein sequence ID" value="KAA1417818.1"/>
    <property type="molecule type" value="Genomic_DNA"/>
</dbReference>
<evidence type="ECO:0000313" key="2">
    <source>
        <dbReference type="EMBL" id="KAA1417818.1"/>
    </source>
</evidence>
<proteinExistence type="predicted"/>
<evidence type="ECO:0000313" key="3">
    <source>
        <dbReference type="Proteomes" id="UP000325003"/>
    </source>
</evidence>
<sequence length="344" mass="36618">MLRKQPTRAAALATIMLLPGLLAGVPLLGDAAAAPTPKYSRYTTVGPSGLIEVDTSQVIEVTITNVSTKATRLGSARFTLPESFLDASVPPIIYSSKGKKWTASISESVVSVAAKGGGTLGKLQSITVPLTATPDEVGGFQLAITAWRNPKFRDTDPMMEHYGYDAAVAVGEEIPGDAVVVSCGLDPCDTEDSDPLTGVDSAPMPQSDVYQVYAEDGDEPSVITAYVDYTPLGDPLRMSCQNVDQVLVFDVTGNRAKVVTDERTDWANLDFCLGAPYPWQDGSGDYQTYNPATGLFEGQVSGCTENPYGYLEGGNSPCIEAFFVDVDTVLYELYAPPGDPRITN</sequence>
<reference evidence="2 3" key="1">
    <citation type="submission" date="2019-09" db="EMBL/GenBank/DDBJ databases">
        <title>Nocardioides panacisoli sp. nov., isolated from the soil of a ginseng field.</title>
        <authorList>
            <person name="Cho C."/>
        </authorList>
    </citation>
    <scope>NUCLEOTIDE SEQUENCE [LARGE SCALE GENOMIC DNA]</scope>
    <source>
        <strain evidence="2 3">BN130099</strain>
    </source>
</reference>
<feature type="signal peptide" evidence="1">
    <location>
        <begin position="1"/>
        <end position="23"/>
    </location>
</feature>
<keyword evidence="1" id="KW-0732">Signal</keyword>
<gene>
    <name evidence="2" type="ORF">F0U44_16165</name>
</gene>
<evidence type="ECO:0000256" key="1">
    <source>
        <dbReference type="SAM" id="SignalP"/>
    </source>
</evidence>
<dbReference type="Proteomes" id="UP000325003">
    <property type="component" value="Unassembled WGS sequence"/>
</dbReference>
<keyword evidence="3" id="KW-1185">Reference proteome</keyword>
<name>A0A5B1LC53_9ACTN</name>
<feature type="chain" id="PRO_5038438036" evidence="1">
    <location>
        <begin position="24"/>
        <end position="344"/>
    </location>
</feature>
<comment type="caution">
    <text evidence="2">The sequence shown here is derived from an EMBL/GenBank/DDBJ whole genome shotgun (WGS) entry which is preliminary data.</text>
</comment>
<reference evidence="2 3" key="2">
    <citation type="submission" date="2019-09" db="EMBL/GenBank/DDBJ databases">
        <authorList>
            <person name="Jin C."/>
        </authorList>
    </citation>
    <scope>NUCLEOTIDE SEQUENCE [LARGE SCALE GENOMIC DNA]</scope>
    <source>
        <strain evidence="2 3">BN130099</strain>
    </source>
</reference>
<dbReference type="RefSeq" id="WP_149729387.1">
    <property type="nucleotide sequence ID" value="NZ_VUJV01000005.1"/>
</dbReference>
<accession>A0A5B1LC53</accession>
<organism evidence="2 3">
    <name type="scientific">Nocardioides humilatus</name>
    <dbReference type="NCBI Taxonomy" id="2607660"/>
    <lineage>
        <taxon>Bacteria</taxon>
        <taxon>Bacillati</taxon>
        <taxon>Actinomycetota</taxon>
        <taxon>Actinomycetes</taxon>
        <taxon>Propionibacteriales</taxon>
        <taxon>Nocardioidaceae</taxon>
        <taxon>Nocardioides</taxon>
    </lineage>
</organism>